<evidence type="ECO:0000256" key="2">
    <source>
        <dbReference type="RuleBase" id="RU363124"/>
    </source>
</evidence>
<comment type="caution">
    <text evidence="3">The sequence shown here is derived from an EMBL/GenBank/DDBJ whole genome shotgun (WGS) entry which is preliminary data.</text>
</comment>
<dbReference type="SUPFAM" id="SSF54373">
    <property type="entry name" value="FAD-linked reductases, C-terminal domain"/>
    <property type="match status" value="1"/>
</dbReference>
<dbReference type="GO" id="GO:0016192">
    <property type="term" value="P:vesicle-mediated transport"/>
    <property type="evidence" value="ECO:0007669"/>
    <property type="project" value="TreeGrafter"/>
</dbReference>
<evidence type="ECO:0000256" key="1">
    <source>
        <dbReference type="ARBA" id="ARBA00005593"/>
    </source>
</evidence>
<comment type="similarity">
    <text evidence="1 2">Belongs to the Rab GDI family.</text>
</comment>
<dbReference type="AlphaFoldDB" id="A0AAD5XV83"/>
<dbReference type="InterPro" id="IPR018203">
    <property type="entry name" value="GDP_dissociation_inhibitor"/>
</dbReference>
<dbReference type="PANTHER" id="PTHR11787:SF8">
    <property type="entry name" value="RAB GDP DISSOCIATION INHIBITOR"/>
    <property type="match status" value="1"/>
</dbReference>
<dbReference type="GO" id="GO:0005737">
    <property type="term" value="C:cytoplasm"/>
    <property type="evidence" value="ECO:0007669"/>
    <property type="project" value="TreeGrafter"/>
</dbReference>
<gene>
    <name evidence="3" type="primary">GDI1_1</name>
    <name evidence="3" type="ORF">HK099_005001</name>
</gene>
<dbReference type="Proteomes" id="UP001211065">
    <property type="component" value="Unassembled WGS sequence"/>
</dbReference>
<reference evidence="3" key="1">
    <citation type="submission" date="2020-05" db="EMBL/GenBank/DDBJ databases">
        <title>Phylogenomic resolution of chytrid fungi.</title>
        <authorList>
            <person name="Stajich J.E."/>
            <person name="Amses K."/>
            <person name="Simmons R."/>
            <person name="Seto K."/>
            <person name="Myers J."/>
            <person name="Bonds A."/>
            <person name="Quandt C.A."/>
            <person name="Barry K."/>
            <person name="Liu P."/>
            <person name="Grigoriev I."/>
            <person name="Longcore J.E."/>
            <person name="James T.Y."/>
        </authorList>
    </citation>
    <scope>NUCLEOTIDE SEQUENCE</scope>
    <source>
        <strain evidence="3">JEL0476</strain>
    </source>
</reference>
<evidence type="ECO:0000313" key="4">
    <source>
        <dbReference type="Proteomes" id="UP001211065"/>
    </source>
</evidence>
<proteinExistence type="inferred from homology"/>
<name>A0AAD5XV83_9FUNG</name>
<dbReference type="InterPro" id="IPR036188">
    <property type="entry name" value="FAD/NAD-bd_sf"/>
</dbReference>
<dbReference type="PRINTS" id="PR00892">
    <property type="entry name" value="RABGDI"/>
</dbReference>
<dbReference type="GO" id="GO:0005093">
    <property type="term" value="F:Rab GDP-dissociation inhibitor activity"/>
    <property type="evidence" value="ECO:0007669"/>
    <property type="project" value="InterPro"/>
</dbReference>
<evidence type="ECO:0000313" key="3">
    <source>
        <dbReference type="EMBL" id="KAJ3218574.1"/>
    </source>
</evidence>
<dbReference type="Pfam" id="PF00996">
    <property type="entry name" value="GDI"/>
    <property type="match status" value="1"/>
</dbReference>
<sequence length="197" mass="22351">LDTKIDEILYDEANKVTGIRSGDDIAKCHMIISEPRYFPEKVKISEGKKVCRIICFLKSPIPNTNESNSCQIILPSTQIPKRKNDIYITCVADKHLVCPKGYFIAIISTICETDDPKAECKPALDILGPVTDMIVEVKELYEPISDGKDDNVFITKSLDSTSHFETVSQDVKDLYFRIYNENLKLNGKYSQVYESEE</sequence>
<dbReference type="GO" id="GO:0007264">
    <property type="term" value="P:small GTPase-mediated signal transduction"/>
    <property type="evidence" value="ECO:0007669"/>
    <property type="project" value="InterPro"/>
</dbReference>
<dbReference type="InterPro" id="IPR000806">
    <property type="entry name" value="RabGDI"/>
</dbReference>
<dbReference type="PANTHER" id="PTHR11787">
    <property type="entry name" value="RAB GDP-DISSOCIATION INHIBITOR"/>
    <property type="match status" value="1"/>
</dbReference>
<dbReference type="Gene3D" id="3.30.519.10">
    <property type="entry name" value="Guanine Nucleotide Dissociation Inhibitor, domain 2"/>
    <property type="match status" value="1"/>
</dbReference>
<protein>
    <recommendedName>
        <fullName evidence="2">Rab GDP dissociation inhibitor</fullName>
    </recommendedName>
</protein>
<dbReference type="GO" id="GO:0015031">
    <property type="term" value="P:protein transport"/>
    <property type="evidence" value="ECO:0007669"/>
    <property type="project" value="InterPro"/>
</dbReference>
<dbReference type="EMBL" id="JADGJW010000373">
    <property type="protein sequence ID" value="KAJ3218574.1"/>
    <property type="molecule type" value="Genomic_DNA"/>
</dbReference>
<keyword evidence="4" id="KW-1185">Reference proteome</keyword>
<accession>A0AAD5XV83</accession>
<feature type="non-terminal residue" evidence="3">
    <location>
        <position position="1"/>
    </location>
</feature>
<organism evidence="3 4">
    <name type="scientific">Clydaea vesicula</name>
    <dbReference type="NCBI Taxonomy" id="447962"/>
    <lineage>
        <taxon>Eukaryota</taxon>
        <taxon>Fungi</taxon>
        <taxon>Fungi incertae sedis</taxon>
        <taxon>Chytridiomycota</taxon>
        <taxon>Chytridiomycota incertae sedis</taxon>
        <taxon>Chytridiomycetes</taxon>
        <taxon>Lobulomycetales</taxon>
        <taxon>Lobulomycetaceae</taxon>
        <taxon>Clydaea</taxon>
    </lineage>
</organism>
<dbReference type="SUPFAM" id="SSF51905">
    <property type="entry name" value="FAD/NAD(P)-binding domain"/>
    <property type="match status" value="1"/>
</dbReference>